<reference evidence="1" key="1">
    <citation type="journal article" date="2018" name="Genome Biol. Evol.">
        <title>Genomics and development of Lentinus tigrinus, a white-rot wood-decaying mushroom with dimorphic fruiting bodies.</title>
        <authorList>
            <person name="Wu B."/>
            <person name="Xu Z."/>
            <person name="Knudson A."/>
            <person name="Carlson A."/>
            <person name="Chen N."/>
            <person name="Kovaka S."/>
            <person name="LaButti K."/>
            <person name="Lipzen A."/>
            <person name="Pennachio C."/>
            <person name="Riley R."/>
            <person name="Schakwitz W."/>
            <person name="Umezawa K."/>
            <person name="Ohm R.A."/>
            <person name="Grigoriev I.V."/>
            <person name="Nagy L.G."/>
            <person name="Gibbons J."/>
            <person name="Hibbett D."/>
        </authorList>
    </citation>
    <scope>NUCLEOTIDE SEQUENCE [LARGE SCALE GENOMIC DNA]</scope>
    <source>
        <strain evidence="1">ALCF2SS1-6</strain>
    </source>
</reference>
<gene>
    <name evidence="1" type="ORF">L227DRAFT_403334</name>
</gene>
<keyword evidence="2" id="KW-1185">Reference proteome</keyword>
<sequence>MPWDDWGRAGARVVTAGNVDLFDLSIATHGSRCVLTVLSTPLNVANLVLIDAHPWAQQCHGRGASVTLQTLRHAGYHGVKVVDSTDVHSMLTLSTSVRPGKQRAWSWRGGSHAGWRGIRPRQRLGIGATIPY</sequence>
<name>A0A5C2RSY4_9APHY</name>
<organism evidence="1 2">
    <name type="scientific">Lentinus tigrinus ALCF2SS1-6</name>
    <dbReference type="NCBI Taxonomy" id="1328759"/>
    <lineage>
        <taxon>Eukaryota</taxon>
        <taxon>Fungi</taxon>
        <taxon>Dikarya</taxon>
        <taxon>Basidiomycota</taxon>
        <taxon>Agaricomycotina</taxon>
        <taxon>Agaricomycetes</taxon>
        <taxon>Polyporales</taxon>
        <taxon>Polyporaceae</taxon>
        <taxon>Lentinus</taxon>
    </lineage>
</organism>
<protein>
    <submittedName>
        <fullName evidence="1">Uncharacterized protein</fullName>
    </submittedName>
</protein>
<evidence type="ECO:0000313" key="2">
    <source>
        <dbReference type="Proteomes" id="UP000313359"/>
    </source>
</evidence>
<accession>A0A5C2RSY4</accession>
<dbReference type="Proteomes" id="UP000313359">
    <property type="component" value="Unassembled WGS sequence"/>
</dbReference>
<dbReference type="AlphaFoldDB" id="A0A5C2RSY4"/>
<dbReference type="EMBL" id="ML122325">
    <property type="protein sequence ID" value="RPD53296.1"/>
    <property type="molecule type" value="Genomic_DNA"/>
</dbReference>
<proteinExistence type="predicted"/>
<evidence type="ECO:0000313" key="1">
    <source>
        <dbReference type="EMBL" id="RPD53296.1"/>
    </source>
</evidence>